<accession>A0A381TXS4</accession>
<name>A0A381TXS4_9ZZZZ</name>
<feature type="region of interest" description="Disordered" evidence="1">
    <location>
        <begin position="363"/>
        <end position="382"/>
    </location>
</feature>
<evidence type="ECO:0000313" key="2">
    <source>
        <dbReference type="EMBL" id="SVA18953.1"/>
    </source>
</evidence>
<gene>
    <name evidence="2" type="ORF">METZ01_LOCUS71807</name>
</gene>
<evidence type="ECO:0000256" key="1">
    <source>
        <dbReference type="SAM" id="MobiDB-lite"/>
    </source>
</evidence>
<organism evidence="2">
    <name type="scientific">marine metagenome</name>
    <dbReference type="NCBI Taxonomy" id="408172"/>
    <lineage>
        <taxon>unclassified sequences</taxon>
        <taxon>metagenomes</taxon>
        <taxon>ecological metagenomes</taxon>
    </lineage>
</organism>
<protein>
    <submittedName>
        <fullName evidence="2">Uncharacterized protein</fullName>
    </submittedName>
</protein>
<dbReference type="EMBL" id="UINC01005083">
    <property type="protein sequence ID" value="SVA18953.1"/>
    <property type="molecule type" value="Genomic_DNA"/>
</dbReference>
<feature type="non-terminal residue" evidence="2">
    <location>
        <position position="930"/>
    </location>
</feature>
<dbReference type="AlphaFoldDB" id="A0A381TXS4"/>
<reference evidence="2" key="1">
    <citation type="submission" date="2018-05" db="EMBL/GenBank/DDBJ databases">
        <authorList>
            <person name="Lanie J.A."/>
            <person name="Ng W.-L."/>
            <person name="Kazmierczak K.M."/>
            <person name="Andrzejewski T.M."/>
            <person name="Davidsen T.M."/>
            <person name="Wayne K.J."/>
            <person name="Tettelin H."/>
            <person name="Glass J.I."/>
            <person name="Rusch D."/>
            <person name="Podicherti R."/>
            <person name="Tsui H.-C.T."/>
            <person name="Winkler M.E."/>
        </authorList>
    </citation>
    <scope>NUCLEOTIDE SEQUENCE</scope>
</reference>
<sequence>MKSNLINKTIRLSYLIPIVVLQTVFAEERIQNDPIGRNAAKSMMATTGQFDGNRVRDDLENNGMIVSHRISGHSGMEWPKENHTYSVFASGVWFAGKVGDDLRCATAEYGPEMVAGPYGTNSSDPSYTIYKVSKGDLADPLASDHFQNWPVADGAPWVDNDGDGVYTPMPSGPDHPEFIGDQVIWFVRNDGDAVAHTIFQTLPLGIEVQTTIFGFDRPDVFGDMMFVKELIINKGGNRIDDMYIGLWSDPDLGYAGDDFVGCDTTLGLGFCWNDGVDGDYASYSGGTPAVGYDFFQGPIVAGTSADTAFAFGKRIPGSKNLGMSSFSKYINGDPVYTDPNDVQEVYYYMQGLMRDGSPFPETASGGSKFVHPGNPSDDTGNSDDVLVDPDLHASGDRRFLMNTGPFTMTAGDSQEVVFAIMHAAAGEAKASVDYLKQVDLLAQLAYDIEFALPASPPSPDVSVTALKDKVMLSWDDAAESYNQIDVIDKLPVPVSYDTTFQTVINAEVTGDDTTYTWSQEIVSIDTTFQGENTYFTFEGYNVYQHETESGSGGVKKIATFDLNNGLTEIYDDVFDAGLGATINKVVQDGTDSGIKRNFIVALDALAGGIPLKVNRKYYFSVTAYGYNPYGIPKTLESANKIFVVQPQVSNSWESKEGTADVGQSIASVHSAGGSDGTINVTVINPTQITGDSYEVFHDVGHFYRDLEGVWQPSATAGRGAAKSFDCSGSTITASAIASATLGTVDMWFTFDMDCGSNWVDGVKLDLPDDLTINSWESIGDFSYGVASGQNCINMEGTLDAATNTITYGDSARTGFGCIESGQVWIVNVSPPASYPVSVGYEVWDDGYDGSIVDASGAAGISELGYEFKSFFHWNVQNTTKGTVVLEDQTFVSGHRAENVVNGVLVPASSAYGETANAVFDGIQIMVNGPS</sequence>
<proteinExistence type="predicted"/>